<gene>
    <name evidence="1" type="ORF">FCL54_01395</name>
</gene>
<dbReference type="Gene3D" id="3.40.50.300">
    <property type="entry name" value="P-loop containing nucleotide triphosphate hydrolases"/>
    <property type="match status" value="1"/>
</dbReference>
<dbReference type="EMBL" id="SWLG01000001">
    <property type="protein sequence ID" value="TLS38993.1"/>
    <property type="molecule type" value="Genomic_DNA"/>
</dbReference>
<reference evidence="1 2" key="1">
    <citation type="submission" date="2019-04" db="EMBL/GenBank/DDBJ databases">
        <title>Bacillus caeni sp. nov., a bacterium isolated from mangrove sediment.</title>
        <authorList>
            <person name="Huang H."/>
            <person name="Mo K."/>
            <person name="Hu Y."/>
        </authorList>
    </citation>
    <scope>NUCLEOTIDE SEQUENCE [LARGE SCALE GENOMIC DNA]</scope>
    <source>
        <strain evidence="1 2">HB172195</strain>
    </source>
</reference>
<name>A0A5R9FDP0_9BACL</name>
<evidence type="ECO:0008006" key="3">
    <source>
        <dbReference type="Google" id="ProtNLM"/>
    </source>
</evidence>
<sequence>MSKVKNFYAGSNSSIGFYSLYDEALKDLETLYILKGGPGTGKSSFMKKVGSAVAQAGYNIEVLHCSSDNKSIDGIIIPALKIGFVDGTAPHIVDPKYPGVVDKIINLGDYRDDTKLKQHREEIVQLTDEISDCFREAYQKFADAKKVHLKKEEIYIEAMDFNKADEITQHLMEKIFERTADPGKNNKSRKIFFGAATPEGPVNYIDNITEDVAKRYIIKGRSGSGKSTLMKRIAKKAESMDLNVETYYCAFDPNSVDMIIIPSLDVAVLDGTAPHVIDATRANDEIIDMFELCIDKTVEVERREEIKELESRYKHIMRLGTASLQKAKDLHDRLEAYYIAAMDFAAIDRRQEELLEEIFAATRQP</sequence>
<keyword evidence="2" id="KW-1185">Reference proteome</keyword>
<proteinExistence type="predicted"/>
<evidence type="ECO:0000313" key="2">
    <source>
        <dbReference type="Proteomes" id="UP000308230"/>
    </source>
</evidence>
<comment type="caution">
    <text evidence="1">The sequence shown here is derived from an EMBL/GenBank/DDBJ whole genome shotgun (WGS) entry which is preliminary data.</text>
</comment>
<dbReference type="AlphaFoldDB" id="A0A5R9FDP0"/>
<dbReference type="InterPro" id="IPR027417">
    <property type="entry name" value="P-loop_NTPase"/>
</dbReference>
<dbReference type="SUPFAM" id="SSF52540">
    <property type="entry name" value="P-loop containing nucleoside triphosphate hydrolases"/>
    <property type="match status" value="2"/>
</dbReference>
<dbReference type="RefSeq" id="WP_138122399.1">
    <property type="nucleotide sequence ID" value="NZ_SWLG01000001.1"/>
</dbReference>
<protein>
    <recommendedName>
        <fullName evidence="3">ATPase</fullName>
    </recommendedName>
</protein>
<accession>A0A5R9FDP0</accession>
<dbReference type="Proteomes" id="UP000308230">
    <property type="component" value="Unassembled WGS sequence"/>
</dbReference>
<organism evidence="1 2">
    <name type="scientific">Exobacillus caeni</name>
    <dbReference type="NCBI Taxonomy" id="2574798"/>
    <lineage>
        <taxon>Bacteria</taxon>
        <taxon>Bacillati</taxon>
        <taxon>Bacillota</taxon>
        <taxon>Bacilli</taxon>
        <taxon>Bacillales</taxon>
        <taxon>Guptibacillaceae</taxon>
        <taxon>Exobacillus</taxon>
    </lineage>
</organism>
<evidence type="ECO:0000313" key="1">
    <source>
        <dbReference type="EMBL" id="TLS38993.1"/>
    </source>
</evidence>
<dbReference type="OrthoDB" id="9781752at2"/>